<dbReference type="RefSeq" id="WP_157524121.1">
    <property type="nucleotide sequence ID" value="NZ_CP066775.1"/>
</dbReference>
<dbReference type="PANTHER" id="PTHR37833:SF1">
    <property type="entry name" value="SIGNAL PEPTIDE PROTEIN"/>
    <property type="match status" value="1"/>
</dbReference>
<evidence type="ECO:0000313" key="1">
    <source>
        <dbReference type="EMBL" id="QQL51408.1"/>
    </source>
</evidence>
<accession>A0A6I4I1P4</accession>
<organism evidence="1 2">
    <name type="scientific">Mucilaginibacter ginkgonis</name>
    <dbReference type="NCBI Taxonomy" id="2682091"/>
    <lineage>
        <taxon>Bacteria</taxon>
        <taxon>Pseudomonadati</taxon>
        <taxon>Bacteroidota</taxon>
        <taxon>Sphingobacteriia</taxon>
        <taxon>Sphingobacteriales</taxon>
        <taxon>Sphingobacteriaceae</taxon>
        <taxon>Mucilaginibacter</taxon>
    </lineage>
</organism>
<dbReference type="PROSITE" id="PS51257">
    <property type="entry name" value="PROKAR_LIPOPROTEIN"/>
    <property type="match status" value="1"/>
</dbReference>
<gene>
    <name evidence="1" type="ORF">GO620_008195</name>
</gene>
<sequence length="127" mass="14281">MRNKLIRLISLAVIIASGCKEKPPKIVFMYQTVNMGVLDSTHKITTKTFRFKNRGGHKLVIKNIASDCSCTVAKFTKDSLSQGQEGEILITVNRDQIIERGNLERRAVVESNTTPILHSLIIKMRVN</sequence>
<keyword evidence="2" id="KW-1185">Reference proteome</keyword>
<dbReference type="KEGG" id="mgik:GO620_008195"/>
<dbReference type="EMBL" id="CP066775">
    <property type="protein sequence ID" value="QQL51408.1"/>
    <property type="molecule type" value="Genomic_DNA"/>
</dbReference>
<protein>
    <submittedName>
        <fullName evidence="1">DUF1573 domain-containing protein</fullName>
    </submittedName>
</protein>
<dbReference type="InterPro" id="IPR013783">
    <property type="entry name" value="Ig-like_fold"/>
</dbReference>
<reference evidence="1 2" key="1">
    <citation type="submission" date="2020-12" db="EMBL/GenBank/DDBJ databases">
        <title>HMF7856_wgs.fasta genome submission.</title>
        <authorList>
            <person name="Kang H."/>
            <person name="Kim H."/>
            <person name="Joh K."/>
        </authorList>
    </citation>
    <scope>NUCLEOTIDE SEQUENCE [LARGE SCALE GENOMIC DNA]</scope>
    <source>
        <strain evidence="1 2">HMF7856</strain>
    </source>
</reference>
<dbReference type="PANTHER" id="PTHR37833">
    <property type="entry name" value="LIPOPROTEIN-RELATED"/>
    <property type="match status" value="1"/>
</dbReference>
<dbReference type="Gene3D" id="2.60.40.10">
    <property type="entry name" value="Immunoglobulins"/>
    <property type="match status" value="1"/>
</dbReference>
<dbReference type="Pfam" id="PF07610">
    <property type="entry name" value="DUF1573"/>
    <property type="match status" value="1"/>
</dbReference>
<evidence type="ECO:0000313" key="2">
    <source>
        <dbReference type="Proteomes" id="UP000429232"/>
    </source>
</evidence>
<name>A0A6I4I1P4_9SPHI</name>
<proteinExistence type="predicted"/>
<dbReference type="AlphaFoldDB" id="A0A6I4I1P4"/>
<dbReference type="InterPro" id="IPR011467">
    <property type="entry name" value="DUF1573"/>
</dbReference>
<dbReference type="Proteomes" id="UP000429232">
    <property type="component" value="Chromosome"/>
</dbReference>